<dbReference type="Gene3D" id="2.70.70.10">
    <property type="entry name" value="Glucose Permease (Domain IIA)"/>
    <property type="match status" value="1"/>
</dbReference>
<dbReference type="InterPro" id="IPR011055">
    <property type="entry name" value="Dup_hybrid_motif"/>
</dbReference>
<dbReference type="FunFam" id="2.70.70.10:FF:000019">
    <property type="entry name" value="M23 family peptidase"/>
    <property type="match status" value="1"/>
</dbReference>
<dbReference type="AlphaFoldDB" id="A0A5J6WS74"/>
<reference evidence="4 5" key="1">
    <citation type="submission" date="2019-05" db="EMBL/GenBank/DDBJ databases">
        <title>OXA-830, a novel chromosomally encoded expanded-spectrum class D beta-lactamase in Aeromonas simiae.</title>
        <authorList>
            <person name="Zhou W."/>
            <person name="Chen Q."/>
        </authorList>
    </citation>
    <scope>NUCLEOTIDE SEQUENCE [LARGE SCALE GENOMIC DNA]</scope>
    <source>
        <strain evidence="4 5">A6</strain>
    </source>
</reference>
<name>A0A5J6WS74_9GAMM</name>
<evidence type="ECO:0000256" key="1">
    <source>
        <dbReference type="SAM" id="SignalP"/>
    </source>
</evidence>
<dbReference type="CDD" id="cd12797">
    <property type="entry name" value="M23_peptidase"/>
    <property type="match status" value="1"/>
</dbReference>
<protein>
    <submittedName>
        <fullName evidence="4">M23 family metallopeptidase</fullName>
    </submittedName>
</protein>
<keyword evidence="1" id="KW-0732">Signal</keyword>
<evidence type="ECO:0000259" key="3">
    <source>
        <dbReference type="Pfam" id="PF18421"/>
    </source>
</evidence>
<dbReference type="InterPro" id="IPR040487">
    <property type="entry name" value="Peptidase_M23_N"/>
</dbReference>
<gene>
    <name evidence="4" type="ORF">FE240_02535</name>
</gene>
<accession>A0A5J6WS74</accession>
<feature type="domain" description="Peptidase family M23 N-terminal" evidence="3">
    <location>
        <begin position="28"/>
        <end position="98"/>
    </location>
</feature>
<dbReference type="InterPro" id="IPR050570">
    <property type="entry name" value="Cell_wall_metabolism_enzyme"/>
</dbReference>
<feature type="signal peptide" evidence="1">
    <location>
        <begin position="1"/>
        <end position="19"/>
    </location>
</feature>
<sequence length="275" mass="29846">MMRSLLLLSALLFSLTAHAEGFLTRLLNHPVPGGVAVLNLGDGSPPPQASFNSKPVMVVKEEGTRWIAVVGIDLKTLPGEQTLRVNDGRTLSFTVQPKRYREQHIKLANKRQVNPLAQDLERINRELAEQNKAYATFTPGTPSNLLLDRPVSGPLSSPFGLRRFFNGEERNPHSGLDFAARLGTPIKAPAAGTVILVGDYFFNGRTVFIDHGQGFISMFCHLSAVDVKVGDTLTRGAVLGKVGMTGRATGPHMHWNVSLNGSRVDPAIFIGAFTL</sequence>
<evidence type="ECO:0000313" key="5">
    <source>
        <dbReference type="Proteomes" id="UP000594034"/>
    </source>
</evidence>
<dbReference type="GO" id="GO:0004222">
    <property type="term" value="F:metalloendopeptidase activity"/>
    <property type="evidence" value="ECO:0007669"/>
    <property type="project" value="TreeGrafter"/>
</dbReference>
<feature type="domain" description="M23ase beta-sheet core" evidence="2">
    <location>
        <begin position="172"/>
        <end position="266"/>
    </location>
</feature>
<dbReference type="Pfam" id="PF18421">
    <property type="entry name" value="Peptidase_M23_N"/>
    <property type="match status" value="1"/>
</dbReference>
<evidence type="ECO:0000313" key="4">
    <source>
        <dbReference type="EMBL" id="QFI53680.1"/>
    </source>
</evidence>
<proteinExistence type="predicted"/>
<dbReference type="Proteomes" id="UP000594034">
    <property type="component" value="Chromosome"/>
</dbReference>
<evidence type="ECO:0000259" key="2">
    <source>
        <dbReference type="Pfam" id="PF01551"/>
    </source>
</evidence>
<dbReference type="PANTHER" id="PTHR21666">
    <property type="entry name" value="PEPTIDASE-RELATED"/>
    <property type="match status" value="1"/>
</dbReference>
<dbReference type="SUPFAM" id="SSF51261">
    <property type="entry name" value="Duplicated hybrid motif"/>
    <property type="match status" value="1"/>
</dbReference>
<dbReference type="PANTHER" id="PTHR21666:SF285">
    <property type="entry name" value="M23 FAMILY METALLOPEPTIDASE"/>
    <property type="match status" value="1"/>
</dbReference>
<keyword evidence="5" id="KW-1185">Reference proteome</keyword>
<feature type="chain" id="PRO_5023805121" evidence="1">
    <location>
        <begin position="20"/>
        <end position="275"/>
    </location>
</feature>
<dbReference type="Pfam" id="PF01551">
    <property type="entry name" value="Peptidase_M23"/>
    <property type="match status" value="1"/>
</dbReference>
<dbReference type="Gene3D" id="2.60.40.1590">
    <property type="entry name" value="Peptidoglycan hydrolase domains"/>
    <property type="match status" value="1"/>
</dbReference>
<organism evidence="4 5">
    <name type="scientific">Aeromonas simiae</name>
    <dbReference type="NCBI Taxonomy" id="218936"/>
    <lineage>
        <taxon>Bacteria</taxon>
        <taxon>Pseudomonadati</taxon>
        <taxon>Pseudomonadota</taxon>
        <taxon>Gammaproteobacteria</taxon>
        <taxon>Aeromonadales</taxon>
        <taxon>Aeromonadaceae</taxon>
        <taxon>Aeromonas</taxon>
    </lineage>
</organism>
<dbReference type="InterPro" id="IPR016047">
    <property type="entry name" value="M23ase_b-sheet_dom"/>
</dbReference>
<dbReference type="KEGG" id="asim:FE240_02535"/>
<dbReference type="EMBL" id="CP040449">
    <property type="protein sequence ID" value="QFI53680.1"/>
    <property type="molecule type" value="Genomic_DNA"/>
</dbReference>